<dbReference type="AlphaFoldDB" id="A0A3P7W877"/>
<gene>
    <name evidence="2" type="ORF">HPLM_LOCUS15586</name>
</gene>
<evidence type="ECO:0000313" key="3">
    <source>
        <dbReference type="Proteomes" id="UP000268014"/>
    </source>
</evidence>
<reference evidence="2 3" key="1">
    <citation type="submission" date="2018-11" db="EMBL/GenBank/DDBJ databases">
        <authorList>
            <consortium name="Pathogen Informatics"/>
        </authorList>
    </citation>
    <scope>NUCLEOTIDE SEQUENCE [LARGE SCALE GENOMIC DNA]</scope>
    <source>
        <strain evidence="2 3">MHpl1</strain>
    </source>
</reference>
<dbReference type="OrthoDB" id="5832223at2759"/>
<evidence type="ECO:0008006" key="4">
    <source>
        <dbReference type="Google" id="ProtNLM"/>
    </source>
</evidence>
<protein>
    <recommendedName>
        <fullName evidence="4">EGF-like domain-containing protein</fullName>
    </recommendedName>
</protein>
<keyword evidence="1" id="KW-0472">Membrane</keyword>
<feature type="transmembrane region" description="Helical" evidence="1">
    <location>
        <begin position="173"/>
        <end position="196"/>
    </location>
</feature>
<accession>A0A3P7W877</accession>
<name>A0A3P7W877_HAEPC</name>
<evidence type="ECO:0000256" key="1">
    <source>
        <dbReference type="SAM" id="Phobius"/>
    </source>
</evidence>
<dbReference type="Proteomes" id="UP000268014">
    <property type="component" value="Unassembled WGS sequence"/>
</dbReference>
<keyword evidence="1" id="KW-0812">Transmembrane</keyword>
<dbReference type="STRING" id="6290.A0A3P7W877"/>
<evidence type="ECO:0000313" key="2">
    <source>
        <dbReference type="EMBL" id="VDO57131.1"/>
    </source>
</evidence>
<keyword evidence="3" id="KW-1185">Reference proteome</keyword>
<sequence>MANGTATDIETPFNKKIRKSCDECDFHGTTFCENITVGFVCHCKEGWKTSANVAPLASALALSTHQIIVKFVKAILLIYLPHNEQDPQTYYQDSRSFALTIAGFGVLLFRQPTLFHLSYLDCKWVFYVITASYLLGLGFFAAEALNALELITLQQPNSWITRFFNHETRDAELAVRTVVPIIVVASGLLTILAATYTKATSSWSCLGVFSAETIDLWSPIFLFAMCLALIATAFSYRGLFIRKHLPHYQMKVEIYLNSIPNGEKNTIEKRNLIFTAVGPWLMLLSYVTLAVSTAWVTASFANTLAIVFAALYGACNLIQSIFTTPEAIYKEDLGRCDALYKDYSSAIDKCLRLVIAIDV</sequence>
<feature type="transmembrane region" description="Helical" evidence="1">
    <location>
        <begin position="97"/>
        <end position="118"/>
    </location>
</feature>
<feature type="transmembrane region" description="Helical" evidence="1">
    <location>
        <begin position="124"/>
        <end position="152"/>
    </location>
</feature>
<feature type="transmembrane region" description="Helical" evidence="1">
    <location>
        <begin position="216"/>
        <end position="236"/>
    </location>
</feature>
<organism evidence="2 3">
    <name type="scientific">Haemonchus placei</name>
    <name type="common">Barber's pole worm</name>
    <dbReference type="NCBI Taxonomy" id="6290"/>
    <lineage>
        <taxon>Eukaryota</taxon>
        <taxon>Metazoa</taxon>
        <taxon>Ecdysozoa</taxon>
        <taxon>Nematoda</taxon>
        <taxon>Chromadorea</taxon>
        <taxon>Rhabditida</taxon>
        <taxon>Rhabditina</taxon>
        <taxon>Rhabditomorpha</taxon>
        <taxon>Strongyloidea</taxon>
        <taxon>Trichostrongylidae</taxon>
        <taxon>Haemonchus</taxon>
    </lineage>
</organism>
<feature type="transmembrane region" description="Helical" evidence="1">
    <location>
        <begin position="272"/>
        <end position="289"/>
    </location>
</feature>
<proteinExistence type="predicted"/>
<keyword evidence="1" id="KW-1133">Transmembrane helix</keyword>
<dbReference type="EMBL" id="UZAF01019040">
    <property type="protein sequence ID" value="VDO57131.1"/>
    <property type="molecule type" value="Genomic_DNA"/>
</dbReference>
<feature type="transmembrane region" description="Helical" evidence="1">
    <location>
        <begin position="295"/>
        <end position="315"/>
    </location>
</feature>